<feature type="transmembrane region" description="Helical" evidence="1">
    <location>
        <begin position="442"/>
        <end position="459"/>
    </location>
</feature>
<dbReference type="AlphaFoldDB" id="A0A1H2LC87"/>
<accession>A0A1H2LC87</accession>
<evidence type="ECO:0000313" key="3">
    <source>
        <dbReference type="Proteomes" id="UP000214355"/>
    </source>
</evidence>
<feature type="transmembrane region" description="Helical" evidence="1">
    <location>
        <begin position="686"/>
        <end position="713"/>
    </location>
</feature>
<evidence type="ECO:0000313" key="2">
    <source>
        <dbReference type="EMBL" id="SDU78660.1"/>
    </source>
</evidence>
<proteinExistence type="predicted"/>
<sequence>MKQNTARTWRWWGTAVVIILLLIGTLLAPAWRGKTISQAGTITGIPGNKTVFIGVSGVTWADISAEKTPTLYDFVGRGSSANLVVKTIGVTTCPNAGWLTISQGVRAADPIEKGCAKPITAATDGVLPARVDKARIAGEATSPFTPPETTFGDELASRGMSVGTIGSGAALALRTSTNLPAGQRHHANITYTNGIATHPADVYPAVSQADLVVVDLGRVTNTSHAIARAKGKGILEDMRAAFVPPVARSVHATAQISALDRELGELLDVIDPNTTIMIGSIADSDSRTAQLQFMSAAGPGITPGTVSYTNSTRHRGLVQLTDIPQALLTLLGQQPIADFVGSPIAFHDDDAQATPDIVAELRDNNARAIAVRPAVGPFYLLMSISAGIFLIGSLVRWWRLSRAGKTAILSNTQRAIGLTIALLPAASFLANLVSWWDAPAPTVAFLGCVLGISIAGAALSRRTPCAAGCVALISATTIGLDVVFGSVLHASSVLGDQPQQGGRFYGLSNAPFTVFALSMIYLAFVAARILRTRYEQVAVPAAVMALGIIAVVIDGAGSLGADFGGVPALVAAFLVLLFSMGGRALTPRTFAIIFGTATLIGIGAAFVDWLRPQESWTHLGRFFQSIIDGEAINVVYRKLMFMLGSAPWFVWLLLAIIVLAMWIWRDQIRVLTLSAQDSDIRWAIRAMATLVVVGVALNDSGLVILLLGVAYGAPLMMATDTRYHP</sequence>
<feature type="transmembrane region" description="Helical" evidence="1">
    <location>
        <begin position="648"/>
        <end position="665"/>
    </location>
</feature>
<feature type="transmembrane region" description="Helical" evidence="1">
    <location>
        <begin position="376"/>
        <end position="395"/>
    </location>
</feature>
<dbReference type="SUPFAM" id="SSF53649">
    <property type="entry name" value="Alkaline phosphatase-like"/>
    <property type="match status" value="1"/>
</dbReference>
<feature type="transmembrane region" description="Helical" evidence="1">
    <location>
        <begin position="559"/>
        <end position="578"/>
    </location>
</feature>
<reference evidence="3" key="1">
    <citation type="submission" date="2016-10" db="EMBL/GenBank/DDBJ databases">
        <authorList>
            <person name="Varghese N."/>
            <person name="Submissions S."/>
        </authorList>
    </citation>
    <scope>NUCLEOTIDE SEQUENCE [LARGE SCALE GENOMIC DNA]</scope>
    <source>
        <strain evidence="3">DSM 10002</strain>
    </source>
</reference>
<dbReference type="GeneID" id="65344309"/>
<keyword evidence="1" id="KW-0812">Transmembrane</keyword>
<feature type="transmembrane region" description="Helical" evidence="1">
    <location>
        <begin position="466"/>
        <end position="490"/>
    </location>
</feature>
<dbReference type="InterPro" id="IPR017850">
    <property type="entry name" value="Alkaline_phosphatase_core_sf"/>
</dbReference>
<feature type="transmembrane region" description="Helical" evidence="1">
    <location>
        <begin position="510"/>
        <end position="530"/>
    </location>
</feature>
<feature type="transmembrane region" description="Helical" evidence="1">
    <location>
        <begin position="12"/>
        <end position="31"/>
    </location>
</feature>
<evidence type="ECO:0000256" key="1">
    <source>
        <dbReference type="SAM" id="Phobius"/>
    </source>
</evidence>
<keyword evidence="1" id="KW-1133">Transmembrane helix</keyword>
<feature type="transmembrane region" description="Helical" evidence="1">
    <location>
        <begin position="415"/>
        <end position="436"/>
    </location>
</feature>
<dbReference type="Proteomes" id="UP000214355">
    <property type="component" value="Chromosome I"/>
</dbReference>
<dbReference type="OrthoDB" id="3264110at2"/>
<feature type="transmembrane region" description="Helical" evidence="1">
    <location>
        <begin position="537"/>
        <end position="553"/>
    </location>
</feature>
<feature type="transmembrane region" description="Helical" evidence="1">
    <location>
        <begin position="590"/>
        <end position="610"/>
    </location>
</feature>
<name>A0A1H2LC87_9ACTO</name>
<keyword evidence="3" id="KW-1185">Reference proteome</keyword>
<gene>
    <name evidence="2" type="ORF">SAMN04489737_0564</name>
</gene>
<keyword evidence="1" id="KW-0472">Membrane</keyword>
<dbReference type="RefSeq" id="WP_091279653.1">
    <property type="nucleotide sequence ID" value="NZ_LT629804.1"/>
</dbReference>
<dbReference type="EMBL" id="LT629804">
    <property type="protein sequence ID" value="SDU78660.1"/>
    <property type="molecule type" value="Genomic_DNA"/>
</dbReference>
<dbReference type="STRING" id="131112.SAMN04489737_0564"/>
<organism evidence="2 3">
    <name type="scientific">Arcanobacterium phocae</name>
    <dbReference type="NCBI Taxonomy" id="131112"/>
    <lineage>
        <taxon>Bacteria</taxon>
        <taxon>Bacillati</taxon>
        <taxon>Actinomycetota</taxon>
        <taxon>Actinomycetes</taxon>
        <taxon>Actinomycetales</taxon>
        <taxon>Actinomycetaceae</taxon>
        <taxon>Arcanobacterium</taxon>
    </lineage>
</organism>
<protein>
    <submittedName>
        <fullName evidence="2">Uncharacterized protein</fullName>
    </submittedName>
</protein>